<evidence type="ECO:0000256" key="1">
    <source>
        <dbReference type="SAM" id="MobiDB-lite"/>
    </source>
</evidence>
<evidence type="ECO:0000313" key="2">
    <source>
        <dbReference type="EMBL" id="KAH9296036.1"/>
    </source>
</evidence>
<proteinExistence type="predicted"/>
<keyword evidence="3" id="KW-1185">Reference proteome</keyword>
<feature type="non-terminal residue" evidence="2">
    <location>
        <position position="1"/>
    </location>
</feature>
<sequence>EVGGVRKVVIRDGRLEITAVIMEDDIEGERGMETGIPEDNDNSKFNPTPLEIGDKDEKTISIVDASS</sequence>
<evidence type="ECO:0000313" key="3">
    <source>
        <dbReference type="Proteomes" id="UP000824469"/>
    </source>
</evidence>
<name>A0AA38FC59_TAXCH</name>
<comment type="caution">
    <text evidence="2">The sequence shown here is derived from an EMBL/GenBank/DDBJ whole genome shotgun (WGS) entry which is preliminary data.</text>
</comment>
<dbReference type="AlphaFoldDB" id="A0AA38FC59"/>
<organism evidence="2 3">
    <name type="scientific">Taxus chinensis</name>
    <name type="common">Chinese yew</name>
    <name type="synonym">Taxus wallichiana var. chinensis</name>
    <dbReference type="NCBI Taxonomy" id="29808"/>
    <lineage>
        <taxon>Eukaryota</taxon>
        <taxon>Viridiplantae</taxon>
        <taxon>Streptophyta</taxon>
        <taxon>Embryophyta</taxon>
        <taxon>Tracheophyta</taxon>
        <taxon>Spermatophyta</taxon>
        <taxon>Pinopsida</taxon>
        <taxon>Pinidae</taxon>
        <taxon>Conifers II</taxon>
        <taxon>Cupressales</taxon>
        <taxon>Taxaceae</taxon>
        <taxon>Taxus</taxon>
    </lineage>
</organism>
<dbReference type="Proteomes" id="UP000824469">
    <property type="component" value="Unassembled WGS sequence"/>
</dbReference>
<dbReference type="EMBL" id="JAHRHJ020000011">
    <property type="protein sequence ID" value="KAH9296036.1"/>
    <property type="molecule type" value="Genomic_DNA"/>
</dbReference>
<gene>
    <name evidence="2" type="ORF">KI387_039624</name>
</gene>
<accession>A0AA38FC59</accession>
<feature type="region of interest" description="Disordered" evidence="1">
    <location>
        <begin position="26"/>
        <end position="53"/>
    </location>
</feature>
<reference evidence="2 3" key="1">
    <citation type="journal article" date="2021" name="Nat. Plants">
        <title>The Taxus genome provides insights into paclitaxel biosynthesis.</title>
        <authorList>
            <person name="Xiong X."/>
            <person name="Gou J."/>
            <person name="Liao Q."/>
            <person name="Li Y."/>
            <person name="Zhou Q."/>
            <person name="Bi G."/>
            <person name="Li C."/>
            <person name="Du R."/>
            <person name="Wang X."/>
            <person name="Sun T."/>
            <person name="Guo L."/>
            <person name="Liang H."/>
            <person name="Lu P."/>
            <person name="Wu Y."/>
            <person name="Zhang Z."/>
            <person name="Ro D.K."/>
            <person name="Shang Y."/>
            <person name="Huang S."/>
            <person name="Yan J."/>
        </authorList>
    </citation>
    <scope>NUCLEOTIDE SEQUENCE [LARGE SCALE GENOMIC DNA]</scope>
    <source>
        <strain evidence="2">Ta-2019</strain>
    </source>
</reference>
<protein>
    <submittedName>
        <fullName evidence="2">Uncharacterized protein</fullName>
    </submittedName>
</protein>
<feature type="non-terminal residue" evidence="2">
    <location>
        <position position="67"/>
    </location>
</feature>